<organism evidence="2 3">
    <name type="scientific">Discina gigas</name>
    <dbReference type="NCBI Taxonomy" id="1032678"/>
    <lineage>
        <taxon>Eukaryota</taxon>
        <taxon>Fungi</taxon>
        <taxon>Dikarya</taxon>
        <taxon>Ascomycota</taxon>
        <taxon>Pezizomycotina</taxon>
        <taxon>Pezizomycetes</taxon>
        <taxon>Pezizales</taxon>
        <taxon>Discinaceae</taxon>
        <taxon>Discina</taxon>
    </lineage>
</organism>
<accession>A0ABR3G2X4</accession>
<name>A0ABR3G2X4_9PEZI</name>
<comment type="caution">
    <text evidence="2">The sequence shown here is derived from an EMBL/GenBank/DDBJ whole genome shotgun (WGS) entry which is preliminary data.</text>
</comment>
<feature type="region of interest" description="Disordered" evidence="1">
    <location>
        <begin position="195"/>
        <end position="214"/>
    </location>
</feature>
<gene>
    <name evidence="2" type="ORF">Q9L58_010981</name>
</gene>
<keyword evidence="3" id="KW-1185">Reference proteome</keyword>
<dbReference type="Proteomes" id="UP001447188">
    <property type="component" value="Unassembled WGS sequence"/>
</dbReference>
<reference evidence="2 3" key="1">
    <citation type="submission" date="2024-02" db="EMBL/GenBank/DDBJ databases">
        <title>Discinaceae phylogenomics.</title>
        <authorList>
            <person name="Dirks A.C."/>
            <person name="James T.Y."/>
        </authorList>
    </citation>
    <scope>NUCLEOTIDE SEQUENCE [LARGE SCALE GENOMIC DNA]</scope>
    <source>
        <strain evidence="2 3">ACD0624</strain>
    </source>
</reference>
<dbReference type="EMBL" id="JBBBZM010001030">
    <property type="protein sequence ID" value="KAL0630173.1"/>
    <property type="molecule type" value="Genomic_DNA"/>
</dbReference>
<sequence length="214" mass="23368">MSTPYSGWSRGIYYNRPEDVLSRKEQAVVIADIDPIYMNEGKPRPQALPVPIQLVAHLPLVEMLAEKRLAASYTRQNGGFGPASLMPQNLGKLAQIENVAKIASAFGEIGEYLFKVTPAHLLDSKATLPNGQPLAEYAKGMKDFFSEPSGWSKRLDCWSRNWREMPFYGPPPALIDWLPVDLSPTDGTLPSIFVPPWGADSGGPATLASDAGDP</sequence>
<evidence type="ECO:0000313" key="2">
    <source>
        <dbReference type="EMBL" id="KAL0630173.1"/>
    </source>
</evidence>
<evidence type="ECO:0000256" key="1">
    <source>
        <dbReference type="SAM" id="MobiDB-lite"/>
    </source>
</evidence>
<evidence type="ECO:0000313" key="3">
    <source>
        <dbReference type="Proteomes" id="UP001447188"/>
    </source>
</evidence>
<protein>
    <submittedName>
        <fullName evidence="2">Uncharacterized protein</fullName>
    </submittedName>
</protein>
<proteinExistence type="predicted"/>